<sequence>MVMKIGYDYCILRLEGYPKEVLGSGSEMIGFWWVKKKKKKDKGAATNFSNCGNCFRWLWGADGWLWKGSENAKNVALIPSVRTLVDSKLEDDHYRGSSSLELYRGSLLQVAAQRLQKIFIYS</sequence>
<accession>A0A426YBG8</accession>
<protein>
    <submittedName>
        <fullName evidence="1">Uncharacterized protein</fullName>
    </submittedName>
</protein>
<dbReference type="AlphaFoldDB" id="A0A426YBG8"/>
<dbReference type="EMBL" id="AMZH03013555">
    <property type="protein sequence ID" value="RRT49081.1"/>
    <property type="molecule type" value="Genomic_DNA"/>
</dbReference>
<reference evidence="1 2" key="1">
    <citation type="journal article" date="2014" name="Agronomy (Basel)">
        <title>A Draft Genome Sequence for Ensete ventricosum, the Drought-Tolerant Tree Against Hunger.</title>
        <authorList>
            <person name="Harrison J."/>
            <person name="Moore K.A."/>
            <person name="Paszkiewicz K."/>
            <person name="Jones T."/>
            <person name="Grant M."/>
            <person name="Ambacheew D."/>
            <person name="Muzemil S."/>
            <person name="Studholme D.J."/>
        </authorList>
    </citation>
    <scope>NUCLEOTIDE SEQUENCE [LARGE SCALE GENOMIC DNA]</scope>
</reference>
<gene>
    <name evidence="1" type="ORF">B296_00016660</name>
</gene>
<evidence type="ECO:0000313" key="1">
    <source>
        <dbReference type="EMBL" id="RRT49081.1"/>
    </source>
</evidence>
<comment type="caution">
    <text evidence="1">The sequence shown here is derived from an EMBL/GenBank/DDBJ whole genome shotgun (WGS) entry which is preliminary data.</text>
</comment>
<dbReference type="Proteomes" id="UP000287651">
    <property type="component" value="Unassembled WGS sequence"/>
</dbReference>
<name>A0A426YBG8_ENSVE</name>
<proteinExistence type="predicted"/>
<organism evidence="1 2">
    <name type="scientific">Ensete ventricosum</name>
    <name type="common">Abyssinian banana</name>
    <name type="synonym">Musa ensete</name>
    <dbReference type="NCBI Taxonomy" id="4639"/>
    <lineage>
        <taxon>Eukaryota</taxon>
        <taxon>Viridiplantae</taxon>
        <taxon>Streptophyta</taxon>
        <taxon>Embryophyta</taxon>
        <taxon>Tracheophyta</taxon>
        <taxon>Spermatophyta</taxon>
        <taxon>Magnoliopsida</taxon>
        <taxon>Liliopsida</taxon>
        <taxon>Zingiberales</taxon>
        <taxon>Musaceae</taxon>
        <taxon>Ensete</taxon>
    </lineage>
</organism>
<evidence type="ECO:0000313" key="2">
    <source>
        <dbReference type="Proteomes" id="UP000287651"/>
    </source>
</evidence>